<protein>
    <submittedName>
        <fullName evidence="1">Uncharacterized protein</fullName>
    </submittedName>
</protein>
<name>S8AC32_DACHA</name>
<dbReference type="AlphaFoldDB" id="S8AC32"/>
<dbReference type="HOGENOM" id="CLU_2145757_0_0_1"/>
<evidence type="ECO:0000313" key="1">
    <source>
        <dbReference type="EMBL" id="EPS40479.1"/>
    </source>
</evidence>
<dbReference type="Proteomes" id="UP000015100">
    <property type="component" value="Unassembled WGS sequence"/>
</dbReference>
<sequence length="112" mass="11723">MRRIPGAQASHTLSLGKNFSYNSQGKWECKAEALMPTGLETCPQSAKPIVSNNWPVSMESAGSVTLVKTVVLVDCSYRLLGPAVLNQGVDDGADGDICPILCPAANCTSDPG</sequence>
<organism evidence="1 2">
    <name type="scientific">Dactylellina haptotyla (strain CBS 200.50)</name>
    <name type="common">Nematode-trapping fungus</name>
    <name type="synonym">Monacrosporium haptotylum</name>
    <dbReference type="NCBI Taxonomy" id="1284197"/>
    <lineage>
        <taxon>Eukaryota</taxon>
        <taxon>Fungi</taxon>
        <taxon>Dikarya</taxon>
        <taxon>Ascomycota</taxon>
        <taxon>Pezizomycotina</taxon>
        <taxon>Orbiliomycetes</taxon>
        <taxon>Orbiliales</taxon>
        <taxon>Orbiliaceae</taxon>
        <taxon>Dactylellina</taxon>
    </lineage>
</organism>
<dbReference type="EMBL" id="AQGS01000349">
    <property type="protein sequence ID" value="EPS40479.1"/>
    <property type="molecule type" value="Genomic_DNA"/>
</dbReference>
<reference evidence="1 2" key="1">
    <citation type="journal article" date="2013" name="PLoS Genet.">
        <title>Genomic mechanisms accounting for the adaptation to parasitism in nematode-trapping fungi.</title>
        <authorList>
            <person name="Meerupati T."/>
            <person name="Andersson K.M."/>
            <person name="Friman E."/>
            <person name="Kumar D."/>
            <person name="Tunlid A."/>
            <person name="Ahren D."/>
        </authorList>
    </citation>
    <scope>NUCLEOTIDE SEQUENCE [LARGE SCALE GENOMIC DNA]</scope>
    <source>
        <strain evidence="1 2">CBS 200.50</strain>
    </source>
</reference>
<evidence type="ECO:0000313" key="2">
    <source>
        <dbReference type="Proteomes" id="UP000015100"/>
    </source>
</evidence>
<keyword evidence="2" id="KW-1185">Reference proteome</keyword>
<proteinExistence type="predicted"/>
<gene>
    <name evidence="1" type="ORF">H072_5669</name>
</gene>
<comment type="caution">
    <text evidence="1">The sequence shown here is derived from an EMBL/GenBank/DDBJ whole genome shotgun (WGS) entry which is preliminary data.</text>
</comment>
<reference evidence="2" key="2">
    <citation type="submission" date="2013-04" db="EMBL/GenBank/DDBJ databases">
        <title>Genomic mechanisms accounting for the adaptation to parasitism in nematode-trapping fungi.</title>
        <authorList>
            <person name="Ahren D.G."/>
        </authorList>
    </citation>
    <scope>NUCLEOTIDE SEQUENCE [LARGE SCALE GENOMIC DNA]</scope>
    <source>
        <strain evidence="2">CBS 200.50</strain>
    </source>
</reference>
<accession>S8AC32</accession>